<comment type="caution">
    <text evidence="1">The sequence shown here is derived from an EMBL/GenBank/DDBJ whole genome shotgun (WGS) entry which is preliminary data.</text>
</comment>
<organism evidence="1 2">
    <name type="scientific">Circinella minor</name>
    <dbReference type="NCBI Taxonomy" id="1195481"/>
    <lineage>
        <taxon>Eukaryota</taxon>
        <taxon>Fungi</taxon>
        <taxon>Fungi incertae sedis</taxon>
        <taxon>Mucoromycota</taxon>
        <taxon>Mucoromycotina</taxon>
        <taxon>Mucoromycetes</taxon>
        <taxon>Mucorales</taxon>
        <taxon>Lichtheimiaceae</taxon>
        <taxon>Circinella</taxon>
    </lineage>
</organism>
<dbReference type="OrthoDB" id="274752at2759"/>
<keyword evidence="2" id="KW-1185">Reference proteome</keyword>
<accession>A0A8H7VLW6</accession>
<dbReference type="InterPro" id="IPR019711">
    <property type="entry name" value="ATP_synth_F0_suH"/>
</dbReference>
<dbReference type="Pfam" id="PF10775">
    <property type="entry name" value="ATP_sub_h"/>
    <property type="match status" value="1"/>
</dbReference>
<dbReference type="PANTHER" id="PTHR28207:SF1">
    <property type="entry name" value="ATP SYNTHASE SUBUNIT H, MITOCHONDRIAL"/>
    <property type="match status" value="1"/>
</dbReference>
<proteinExistence type="predicted"/>
<evidence type="ECO:0000313" key="2">
    <source>
        <dbReference type="Proteomes" id="UP000646827"/>
    </source>
</evidence>
<name>A0A8H7VLW6_9FUNG</name>
<evidence type="ECO:0000313" key="1">
    <source>
        <dbReference type="EMBL" id="KAG2219429.1"/>
    </source>
</evidence>
<dbReference type="PANTHER" id="PTHR28207">
    <property type="entry name" value="ATP SYNTHASE SUBUNIT H, MITOCHONDRIAL"/>
    <property type="match status" value="1"/>
</dbReference>
<dbReference type="EMBL" id="JAEPRB010000180">
    <property type="protein sequence ID" value="KAG2219429.1"/>
    <property type="molecule type" value="Genomic_DNA"/>
</dbReference>
<protein>
    <submittedName>
        <fullName evidence="1">Uncharacterized protein</fullName>
    </submittedName>
</protein>
<dbReference type="AlphaFoldDB" id="A0A8H7VLW6"/>
<dbReference type="GO" id="GO:0046933">
    <property type="term" value="F:proton-transporting ATP synthase activity, rotational mechanism"/>
    <property type="evidence" value="ECO:0007669"/>
    <property type="project" value="TreeGrafter"/>
</dbReference>
<sequence>MSSVARIALGSIASKAPFTVRAMAARGIATSAVMQKDVVQELYLKELKGYKPAPTKVDESQVKELKLPAAPEVPAVDADLSEQLAKYDAEPEEATQ</sequence>
<dbReference type="Proteomes" id="UP000646827">
    <property type="component" value="Unassembled WGS sequence"/>
</dbReference>
<gene>
    <name evidence="1" type="ORF">INT45_010620</name>
</gene>
<reference evidence="1 2" key="1">
    <citation type="submission" date="2020-12" db="EMBL/GenBank/DDBJ databases">
        <title>Metabolic potential, ecology and presence of endohyphal bacteria is reflected in genomic diversity of Mucoromycotina.</title>
        <authorList>
            <person name="Muszewska A."/>
            <person name="Okrasinska A."/>
            <person name="Steczkiewicz K."/>
            <person name="Drgas O."/>
            <person name="Orlowska M."/>
            <person name="Perlinska-Lenart U."/>
            <person name="Aleksandrzak-Piekarczyk T."/>
            <person name="Szatraj K."/>
            <person name="Zielenkiewicz U."/>
            <person name="Pilsyk S."/>
            <person name="Malc E."/>
            <person name="Mieczkowski P."/>
            <person name="Kruszewska J.S."/>
            <person name="Biernat P."/>
            <person name="Pawlowska J."/>
        </authorList>
    </citation>
    <scope>NUCLEOTIDE SEQUENCE [LARGE SCALE GENOMIC DNA]</scope>
    <source>
        <strain evidence="1 2">CBS 142.35</strain>
    </source>
</reference>